<feature type="domain" description="DUF7847" evidence="2">
    <location>
        <begin position="5"/>
        <end position="234"/>
    </location>
</feature>
<sequence>MSPKLRIGTALSNGVDQLTTRGGLKLAAVLAALQVIAQVGLNSLFADLLADNLPAEAAANAYPLALPVPVAASALITAVALIGTFLVTIVAMRAVYADIDAVPNERHTRRLGRTAAVLIVLSVIVSVAITVGFAMLFFPGLFLAVSLVFAQLAVVIEDAGVVEALKRSWSLTSGNRIRLFLLGLLVVVVAGVVGGAFGLLGIISPAVGNIVSAAVSGVASLFSLAVLVSAYRQLADTNAADSPQVSELAD</sequence>
<evidence type="ECO:0000313" key="4">
    <source>
        <dbReference type="Proteomes" id="UP000437065"/>
    </source>
</evidence>
<feature type="transmembrane region" description="Helical" evidence="1">
    <location>
        <begin position="116"/>
        <end position="138"/>
    </location>
</feature>
<feature type="transmembrane region" description="Helical" evidence="1">
    <location>
        <begin position="70"/>
        <end position="96"/>
    </location>
</feature>
<dbReference type="RefSeq" id="WP_201289542.1">
    <property type="nucleotide sequence ID" value="NZ_WUUS01000004.1"/>
</dbReference>
<dbReference type="EMBL" id="WUUS01000004">
    <property type="protein sequence ID" value="MXR41306.1"/>
    <property type="molecule type" value="Genomic_DNA"/>
</dbReference>
<keyword evidence="1" id="KW-1133">Transmembrane helix</keyword>
<dbReference type="AlphaFoldDB" id="A0A6B0SUJ3"/>
<evidence type="ECO:0000313" key="3">
    <source>
        <dbReference type="EMBL" id="MXR41306.1"/>
    </source>
</evidence>
<keyword evidence="4" id="KW-1185">Reference proteome</keyword>
<comment type="caution">
    <text evidence="3">The sequence shown here is derived from an EMBL/GenBank/DDBJ whole genome shotgun (WGS) entry which is preliminary data.</text>
</comment>
<feature type="transmembrane region" description="Helical" evidence="1">
    <location>
        <begin position="26"/>
        <end position="50"/>
    </location>
</feature>
<keyword evidence="1" id="KW-0812">Transmembrane</keyword>
<feature type="transmembrane region" description="Helical" evidence="1">
    <location>
        <begin position="177"/>
        <end position="204"/>
    </location>
</feature>
<dbReference type="InterPro" id="IPR057169">
    <property type="entry name" value="DUF7847"/>
</dbReference>
<feature type="transmembrane region" description="Helical" evidence="1">
    <location>
        <begin position="210"/>
        <end position="231"/>
    </location>
</feature>
<protein>
    <recommendedName>
        <fullName evidence="2">DUF7847 domain-containing protein</fullName>
    </recommendedName>
</protein>
<dbReference type="Proteomes" id="UP000437065">
    <property type="component" value="Unassembled WGS sequence"/>
</dbReference>
<reference evidence="3 4" key="1">
    <citation type="submission" date="2019-12" db="EMBL/GenBank/DDBJ databases">
        <title>Isolation and characterization of three novel carbon monoxide-oxidizing members of Halobacteria from salione crusts and soils.</title>
        <authorList>
            <person name="Myers M.R."/>
            <person name="King G.M."/>
        </authorList>
    </citation>
    <scope>NUCLEOTIDE SEQUENCE [LARGE SCALE GENOMIC DNA]</scope>
    <source>
        <strain evidence="3 4">WSA2</strain>
    </source>
</reference>
<evidence type="ECO:0000259" key="2">
    <source>
        <dbReference type="Pfam" id="PF25231"/>
    </source>
</evidence>
<dbReference type="OrthoDB" id="205869at2157"/>
<proteinExistence type="predicted"/>
<dbReference type="Pfam" id="PF25231">
    <property type="entry name" value="DUF7847"/>
    <property type="match status" value="1"/>
</dbReference>
<organism evidence="3 4">
    <name type="scientific">Halobaculum saliterrae</name>
    <dbReference type="NCBI Taxonomy" id="2073113"/>
    <lineage>
        <taxon>Archaea</taxon>
        <taxon>Methanobacteriati</taxon>
        <taxon>Methanobacteriota</taxon>
        <taxon>Stenosarchaea group</taxon>
        <taxon>Halobacteria</taxon>
        <taxon>Halobacteriales</taxon>
        <taxon>Haloferacaceae</taxon>
        <taxon>Halobaculum</taxon>
    </lineage>
</organism>
<evidence type="ECO:0000256" key="1">
    <source>
        <dbReference type="SAM" id="Phobius"/>
    </source>
</evidence>
<feature type="transmembrane region" description="Helical" evidence="1">
    <location>
        <begin position="144"/>
        <end position="165"/>
    </location>
</feature>
<keyword evidence="1" id="KW-0472">Membrane</keyword>
<gene>
    <name evidence="3" type="ORF">GRX01_08140</name>
</gene>
<name>A0A6B0SUJ3_9EURY</name>
<accession>A0A6B0SUJ3</accession>